<evidence type="ECO:0000313" key="2">
    <source>
        <dbReference type="Proteomes" id="UP001472677"/>
    </source>
</evidence>
<organism evidence="1 2">
    <name type="scientific">Hibiscus sabdariffa</name>
    <name type="common">roselle</name>
    <dbReference type="NCBI Taxonomy" id="183260"/>
    <lineage>
        <taxon>Eukaryota</taxon>
        <taxon>Viridiplantae</taxon>
        <taxon>Streptophyta</taxon>
        <taxon>Embryophyta</taxon>
        <taxon>Tracheophyta</taxon>
        <taxon>Spermatophyta</taxon>
        <taxon>Magnoliopsida</taxon>
        <taxon>eudicotyledons</taxon>
        <taxon>Gunneridae</taxon>
        <taxon>Pentapetalae</taxon>
        <taxon>rosids</taxon>
        <taxon>malvids</taxon>
        <taxon>Malvales</taxon>
        <taxon>Malvaceae</taxon>
        <taxon>Malvoideae</taxon>
        <taxon>Hibiscus</taxon>
    </lineage>
</organism>
<keyword evidence="2" id="KW-1185">Reference proteome</keyword>
<dbReference type="EMBL" id="JBBPBM010000038">
    <property type="protein sequence ID" value="KAK8527139.1"/>
    <property type="molecule type" value="Genomic_DNA"/>
</dbReference>
<dbReference type="Proteomes" id="UP001472677">
    <property type="component" value="Unassembled WGS sequence"/>
</dbReference>
<sequence length="175" mass="20379">MLYSVMYLLDCRCLKCWFSMFATMLGTLGHRWSCLIPGNRTDSRPDRKTPHRLRVEIQETRQVLPVPRQKNKGLRFLARYRSLSRMLLDCDGVICYALTAPPGYADLSLLERFFLSGIDNLNLNYMPAQDIASAECGSLRKLFIHGTTNEHFMMFLMRIPTLRDVQLREDYYPTS</sequence>
<accession>A0ABR2D082</accession>
<reference evidence="1 2" key="1">
    <citation type="journal article" date="2024" name="G3 (Bethesda)">
        <title>Genome assembly of Hibiscus sabdariffa L. provides insights into metabolisms of medicinal natural products.</title>
        <authorList>
            <person name="Kim T."/>
        </authorList>
    </citation>
    <scope>NUCLEOTIDE SEQUENCE [LARGE SCALE GENOMIC DNA]</scope>
    <source>
        <strain evidence="1">TK-2024</strain>
        <tissue evidence="1">Old leaves</tissue>
    </source>
</reference>
<protein>
    <submittedName>
        <fullName evidence="1">Uncharacterized protein</fullName>
    </submittedName>
</protein>
<comment type="caution">
    <text evidence="1">The sequence shown here is derived from an EMBL/GenBank/DDBJ whole genome shotgun (WGS) entry which is preliminary data.</text>
</comment>
<gene>
    <name evidence="1" type="ORF">V6N12_054364</name>
</gene>
<name>A0ABR2D082_9ROSI</name>
<evidence type="ECO:0000313" key="1">
    <source>
        <dbReference type="EMBL" id="KAK8527139.1"/>
    </source>
</evidence>
<proteinExistence type="predicted"/>